<evidence type="ECO:0000259" key="1">
    <source>
        <dbReference type="Pfam" id="PF03129"/>
    </source>
</evidence>
<accession>X1U6I1</accession>
<feature type="non-terminal residue" evidence="2">
    <location>
        <position position="1"/>
    </location>
</feature>
<dbReference type="Gene3D" id="3.40.50.800">
    <property type="entry name" value="Anticodon-binding domain"/>
    <property type="match status" value="1"/>
</dbReference>
<dbReference type="CDD" id="cd00861">
    <property type="entry name" value="ProRS_anticodon_short"/>
    <property type="match status" value="1"/>
</dbReference>
<feature type="domain" description="Anticodon-binding" evidence="1">
    <location>
        <begin position="1"/>
        <end position="72"/>
    </location>
</feature>
<dbReference type="InterPro" id="IPR044140">
    <property type="entry name" value="ProRS_anticodon_short"/>
</dbReference>
<evidence type="ECO:0000313" key="2">
    <source>
        <dbReference type="EMBL" id="GAJ13153.1"/>
    </source>
</evidence>
<gene>
    <name evidence="2" type="ORF">S12H4_53086</name>
</gene>
<dbReference type="SUPFAM" id="SSF52954">
    <property type="entry name" value="Class II aaRS ABD-related"/>
    <property type="match status" value="1"/>
</dbReference>
<dbReference type="AlphaFoldDB" id="X1U6I1"/>
<dbReference type="InterPro" id="IPR036621">
    <property type="entry name" value="Anticodon-bd_dom_sf"/>
</dbReference>
<comment type="caution">
    <text evidence="2">The sequence shown here is derived from an EMBL/GenBank/DDBJ whole genome shotgun (WGS) entry which is preliminary data.</text>
</comment>
<reference evidence="2" key="1">
    <citation type="journal article" date="2014" name="Front. Microbiol.">
        <title>High frequency of phylogenetically diverse reductive dehalogenase-homologous genes in deep subseafloor sedimentary metagenomes.</title>
        <authorList>
            <person name="Kawai M."/>
            <person name="Futagami T."/>
            <person name="Toyoda A."/>
            <person name="Takaki Y."/>
            <person name="Nishi S."/>
            <person name="Hori S."/>
            <person name="Arai W."/>
            <person name="Tsubouchi T."/>
            <person name="Morono Y."/>
            <person name="Uchiyama I."/>
            <person name="Ito T."/>
            <person name="Fujiyama A."/>
            <person name="Inagaki F."/>
            <person name="Takami H."/>
        </authorList>
    </citation>
    <scope>NUCLEOTIDE SEQUENCE</scope>
    <source>
        <strain evidence="2">Expedition CK06-06</strain>
    </source>
</reference>
<organism evidence="2">
    <name type="scientific">marine sediment metagenome</name>
    <dbReference type="NCBI Taxonomy" id="412755"/>
    <lineage>
        <taxon>unclassified sequences</taxon>
        <taxon>metagenomes</taxon>
        <taxon>ecological metagenomes</taxon>
    </lineage>
</organism>
<sequence>YSELELAGWEVLFDDRQESPGVKFNDADLLGIPIRVTISPRTLKKDSIEIKLRCEKESQLVPLEEIVIRLRELTVSQPKAS</sequence>
<proteinExistence type="predicted"/>
<dbReference type="Pfam" id="PF03129">
    <property type="entry name" value="HGTP_anticodon"/>
    <property type="match status" value="1"/>
</dbReference>
<dbReference type="InterPro" id="IPR004154">
    <property type="entry name" value="Anticodon-bd"/>
</dbReference>
<dbReference type="EMBL" id="BARW01033754">
    <property type="protein sequence ID" value="GAJ13153.1"/>
    <property type="molecule type" value="Genomic_DNA"/>
</dbReference>
<name>X1U6I1_9ZZZZ</name>
<protein>
    <recommendedName>
        <fullName evidence="1">Anticodon-binding domain-containing protein</fullName>
    </recommendedName>
</protein>